<gene>
    <name evidence="1" type="ORF">JWV37_02340</name>
</gene>
<name>A0ABS2WPQ6_9BACT</name>
<accession>A0ABS2WPQ6</accession>
<evidence type="ECO:0000313" key="1">
    <source>
        <dbReference type="EMBL" id="MBN2963606.1"/>
    </source>
</evidence>
<evidence type="ECO:0000313" key="2">
    <source>
        <dbReference type="Proteomes" id="UP000703590"/>
    </source>
</evidence>
<evidence type="ECO:0008006" key="3">
    <source>
        <dbReference type="Google" id="ProtNLM"/>
    </source>
</evidence>
<sequence length="56" mass="6518">MTHVSIQEKQGLEELFLCLGKQQQRRCPKAFAKEIRGKILRFLAKARRRKKAALGH</sequence>
<reference evidence="2" key="2">
    <citation type="submission" date="2021-02" db="EMBL/GenBank/DDBJ databases">
        <title>Sulfurospirillum tamanensis sp. nov.</title>
        <authorList>
            <person name="Merkel A.Y."/>
        </authorList>
    </citation>
    <scope>NUCLEOTIDE SEQUENCE [LARGE SCALE GENOMIC DNA]</scope>
    <source>
        <strain evidence="2">T05b</strain>
    </source>
</reference>
<comment type="caution">
    <text evidence="1">The sequence shown here is derived from an EMBL/GenBank/DDBJ whole genome shotgun (WGS) entry which is preliminary data.</text>
</comment>
<proteinExistence type="predicted"/>
<dbReference type="RefSeq" id="WP_205458044.1">
    <property type="nucleotide sequence ID" value="NZ_JAFHKK010000003.1"/>
</dbReference>
<reference evidence="1 2" key="1">
    <citation type="submission" date="2021-02" db="EMBL/GenBank/DDBJ databases">
        <title>Sulfurospirillum tamanensis sp. nov.</title>
        <authorList>
            <person name="Frolova A."/>
            <person name="Merkel A."/>
            <person name="Slobodkin A."/>
        </authorList>
    </citation>
    <scope>NUCLEOTIDE SEQUENCE [LARGE SCALE GENOMIC DNA]</scope>
    <source>
        <strain evidence="1 2">T05b</strain>
    </source>
</reference>
<protein>
    <recommendedName>
        <fullName evidence="3">Transposase</fullName>
    </recommendedName>
</protein>
<keyword evidence="2" id="KW-1185">Reference proteome</keyword>
<dbReference type="EMBL" id="JAFHKK010000003">
    <property type="protein sequence ID" value="MBN2963606.1"/>
    <property type="molecule type" value="Genomic_DNA"/>
</dbReference>
<reference evidence="1 2" key="3">
    <citation type="submission" date="2021-02" db="EMBL/GenBank/DDBJ databases">
        <authorList>
            <person name="Merkel A.Y."/>
        </authorList>
    </citation>
    <scope>NUCLEOTIDE SEQUENCE [LARGE SCALE GENOMIC DNA]</scope>
    <source>
        <strain evidence="1 2">T05b</strain>
    </source>
</reference>
<dbReference type="Proteomes" id="UP000703590">
    <property type="component" value="Unassembled WGS sequence"/>
</dbReference>
<organism evidence="1 2">
    <name type="scientific">Sulfurospirillum tamanense</name>
    <dbReference type="NCBI Taxonomy" id="2813362"/>
    <lineage>
        <taxon>Bacteria</taxon>
        <taxon>Pseudomonadati</taxon>
        <taxon>Campylobacterota</taxon>
        <taxon>Epsilonproteobacteria</taxon>
        <taxon>Campylobacterales</taxon>
        <taxon>Sulfurospirillaceae</taxon>
        <taxon>Sulfurospirillum</taxon>
    </lineage>
</organism>